<sequence length="71" mass="7948">MLVERYSSHQFSGLLMRSTLPEVHDRSLSKCKEVGTHVSPITIQYMYHRGVQESLRNSGVAATVIATSRVT</sequence>
<protein>
    <submittedName>
        <fullName evidence="1">Uncharacterized protein</fullName>
    </submittedName>
</protein>
<organism evidence="1 2">
    <name type="scientific">Pisolithus tinctorius Marx 270</name>
    <dbReference type="NCBI Taxonomy" id="870435"/>
    <lineage>
        <taxon>Eukaryota</taxon>
        <taxon>Fungi</taxon>
        <taxon>Dikarya</taxon>
        <taxon>Basidiomycota</taxon>
        <taxon>Agaricomycotina</taxon>
        <taxon>Agaricomycetes</taxon>
        <taxon>Agaricomycetidae</taxon>
        <taxon>Boletales</taxon>
        <taxon>Sclerodermatineae</taxon>
        <taxon>Pisolithaceae</taxon>
        <taxon>Pisolithus</taxon>
    </lineage>
</organism>
<keyword evidence="2" id="KW-1185">Reference proteome</keyword>
<reference evidence="1 2" key="1">
    <citation type="submission" date="2014-04" db="EMBL/GenBank/DDBJ databases">
        <authorList>
            <consortium name="DOE Joint Genome Institute"/>
            <person name="Kuo A."/>
            <person name="Kohler A."/>
            <person name="Costa M.D."/>
            <person name="Nagy L.G."/>
            <person name="Floudas D."/>
            <person name="Copeland A."/>
            <person name="Barry K.W."/>
            <person name="Cichocki N."/>
            <person name="Veneault-Fourrey C."/>
            <person name="LaButti K."/>
            <person name="Lindquist E.A."/>
            <person name="Lipzen A."/>
            <person name="Lundell T."/>
            <person name="Morin E."/>
            <person name="Murat C."/>
            <person name="Sun H."/>
            <person name="Tunlid A."/>
            <person name="Henrissat B."/>
            <person name="Grigoriev I.V."/>
            <person name="Hibbett D.S."/>
            <person name="Martin F."/>
            <person name="Nordberg H.P."/>
            <person name="Cantor M.N."/>
            <person name="Hua S.X."/>
        </authorList>
    </citation>
    <scope>NUCLEOTIDE SEQUENCE [LARGE SCALE GENOMIC DNA]</scope>
    <source>
        <strain evidence="1 2">Marx 270</strain>
    </source>
</reference>
<gene>
    <name evidence="1" type="ORF">M404DRAFT_996374</name>
</gene>
<dbReference type="Proteomes" id="UP000054217">
    <property type="component" value="Unassembled WGS sequence"/>
</dbReference>
<dbReference type="AlphaFoldDB" id="A0A0C3PLC4"/>
<name>A0A0C3PLC4_PISTI</name>
<proteinExistence type="predicted"/>
<dbReference type="HOGENOM" id="CLU_2741035_0_0_1"/>
<reference evidence="2" key="2">
    <citation type="submission" date="2015-01" db="EMBL/GenBank/DDBJ databases">
        <title>Evolutionary Origins and Diversification of the Mycorrhizal Mutualists.</title>
        <authorList>
            <consortium name="DOE Joint Genome Institute"/>
            <consortium name="Mycorrhizal Genomics Consortium"/>
            <person name="Kohler A."/>
            <person name="Kuo A."/>
            <person name="Nagy L.G."/>
            <person name="Floudas D."/>
            <person name="Copeland A."/>
            <person name="Barry K.W."/>
            <person name="Cichocki N."/>
            <person name="Veneault-Fourrey C."/>
            <person name="LaButti K."/>
            <person name="Lindquist E.A."/>
            <person name="Lipzen A."/>
            <person name="Lundell T."/>
            <person name="Morin E."/>
            <person name="Murat C."/>
            <person name="Riley R."/>
            <person name="Ohm R."/>
            <person name="Sun H."/>
            <person name="Tunlid A."/>
            <person name="Henrissat B."/>
            <person name="Grigoriev I.V."/>
            <person name="Hibbett D.S."/>
            <person name="Martin F."/>
        </authorList>
    </citation>
    <scope>NUCLEOTIDE SEQUENCE [LARGE SCALE GENOMIC DNA]</scope>
    <source>
        <strain evidence="2">Marx 270</strain>
    </source>
</reference>
<evidence type="ECO:0000313" key="1">
    <source>
        <dbReference type="EMBL" id="KIO09521.1"/>
    </source>
</evidence>
<evidence type="ECO:0000313" key="2">
    <source>
        <dbReference type="Proteomes" id="UP000054217"/>
    </source>
</evidence>
<dbReference type="InParanoid" id="A0A0C3PLC4"/>
<accession>A0A0C3PLC4</accession>
<dbReference type="EMBL" id="KN831954">
    <property type="protein sequence ID" value="KIO09521.1"/>
    <property type="molecule type" value="Genomic_DNA"/>
</dbReference>